<feature type="signal peptide" evidence="1">
    <location>
        <begin position="1"/>
        <end position="17"/>
    </location>
</feature>
<evidence type="ECO:0008006" key="4">
    <source>
        <dbReference type="Google" id="ProtNLM"/>
    </source>
</evidence>
<reference evidence="2" key="1">
    <citation type="submission" date="2021-10" db="EMBL/GenBank/DDBJ databases">
        <authorList>
            <person name="Piombo E."/>
        </authorList>
    </citation>
    <scope>NUCLEOTIDE SEQUENCE</scope>
</reference>
<feature type="chain" id="PRO_5040354355" description="Infection structure specific protein" evidence="1">
    <location>
        <begin position="18"/>
        <end position="175"/>
    </location>
</feature>
<evidence type="ECO:0000256" key="1">
    <source>
        <dbReference type="SAM" id="SignalP"/>
    </source>
</evidence>
<gene>
    <name evidence="2" type="ORF">CRHIZ90672A_00017114</name>
</gene>
<comment type="caution">
    <text evidence="2">The sequence shown here is derived from an EMBL/GenBank/DDBJ whole genome shotgun (WGS) entry which is preliminary data.</text>
</comment>
<dbReference type="EMBL" id="CABFNQ020000534">
    <property type="protein sequence ID" value="CAH0018612.1"/>
    <property type="molecule type" value="Genomic_DNA"/>
</dbReference>
<protein>
    <recommendedName>
        <fullName evidence="4">Infection structure specific protein</fullName>
    </recommendedName>
</protein>
<name>A0A9N9V9R5_9HYPO</name>
<dbReference type="Proteomes" id="UP000696573">
    <property type="component" value="Unassembled WGS sequence"/>
</dbReference>
<keyword evidence="1" id="KW-0732">Signal</keyword>
<evidence type="ECO:0000313" key="3">
    <source>
        <dbReference type="Proteomes" id="UP000696573"/>
    </source>
</evidence>
<keyword evidence="3" id="KW-1185">Reference proteome</keyword>
<evidence type="ECO:0000313" key="2">
    <source>
        <dbReference type="EMBL" id="CAH0018612.1"/>
    </source>
</evidence>
<accession>A0A9N9V9R5</accession>
<dbReference type="AlphaFoldDB" id="A0A9N9V9R5"/>
<organism evidence="2 3">
    <name type="scientific">Clonostachys rhizophaga</name>
    <dbReference type="NCBI Taxonomy" id="160324"/>
    <lineage>
        <taxon>Eukaryota</taxon>
        <taxon>Fungi</taxon>
        <taxon>Dikarya</taxon>
        <taxon>Ascomycota</taxon>
        <taxon>Pezizomycotina</taxon>
        <taxon>Sordariomycetes</taxon>
        <taxon>Hypocreomycetidae</taxon>
        <taxon>Hypocreales</taxon>
        <taxon>Bionectriaceae</taxon>
        <taxon>Clonostachys</taxon>
    </lineage>
</organism>
<sequence length="175" mass="18596">MLFPRLFCLSVASVATAVNFPAPTQAPKKRNMKDCYKVLAEESEALNAVPSVGADMIEFLGQQTQLLTVTDNCLIPSVTGSLAPQYTSWQKSASKWQLEHTSAVHAIQSACSDVIEDMASGLGLPVKDGMLGTATACTQYYFETEAAKSAGVEHRTGGAALAAMIATILLVVHLF</sequence>
<proteinExistence type="predicted"/>
<dbReference type="OrthoDB" id="4845881at2759"/>